<proteinExistence type="predicted"/>
<protein>
    <submittedName>
        <fullName evidence="1">Uncharacterized protein</fullName>
    </submittedName>
</protein>
<dbReference type="Proteomes" id="UP000217790">
    <property type="component" value="Unassembled WGS sequence"/>
</dbReference>
<dbReference type="AlphaFoldDB" id="A0A2H3DET1"/>
<reference evidence="2" key="1">
    <citation type="journal article" date="2017" name="Nat. Ecol. Evol.">
        <title>Genome expansion and lineage-specific genetic innovations in the forest pathogenic fungi Armillaria.</title>
        <authorList>
            <person name="Sipos G."/>
            <person name="Prasanna A.N."/>
            <person name="Walter M.C."/>
            <person name="O'Connor E."/>
            <person name="Balint B."/>
            <person name="Krizsan K."/>
            <person name="Kiss B."/>
            <person name="Hess J."/>
            <person name="Varga T."/>
            <person name="Slot J."/>
            <person name="Riley R."/>
            <person name="Boka B."/>
            <person name="Rigling D."/>
            <person name="Barry K."/>
            <person name="Lee J."/>
            <person name="Mihaltcheva S."/>
            <person name="LaButti K."/>
            <person name="Lipzen A."/>
            <person name="Waldron R."/>
            <person name="Moloney N.M."/>
            <person name="Sperisen C."/>
            <person name="Kredics L."/>
            <person name="Vagvoelgyi C."/>
            <person name="Patrignani A."/>
            <person name="Fitzpatrick D."/>
            <person name="Nagy I."/>
            <person name="Doyle S."/>
            <person name="Anderson J.B."/>
            <person name="Grigoriev I.V."/>
            <person name="Gueldener U."/>
            <person name="Muensterkoetter M."/>
            <person name="Nagy L.G."/>
        </authorList>
    </citation>
    <scope>NUCLEOTIDE SEQUENCE [LARGE SCALE GENOMIC DNA]</scope>
    <source>
        <strain evidence="2">Ar21-2</strain>
    </source>
</reference>
<organism evidence="1 2">
    <name type="scientific">Armillaria gallica</name>
    <name type="common">Bulbous honey fungus</name>
    <name type="synonym">Armillaria bulbosa</name>
    <dbReference type="NCBI Taxonomy" id="47427"/>
    <lineage>
        <taxon>Eukaryota</taxon>
        <taxon>Fungi</taxon>
        <taxon>Dikarya</taxon>
        <taxon>Basidiomycota</taxon>
        <taxon>Agaricomycotina</taxon>
        <taxon>Agaricomycetes</taxon>
        <taxon>Agaricomycetidae</taxon>
        <taxon>Agaricales</taxon>
        <taxon>Marasmiineae</taxon>
        <taxon>Physalacriaceae</taxon>
        <taxon>Armillaria</taxon>
    </lineage>
</organism>
<name>A0A2H3DET1_ARMGA</name>
<gene>
    <name evidence="1" type="ORF">ARMGADRAFT_447292</name>
</gene>
<dbReference type="STRING" id="47427.A0A2H3DET1"/>
<keyword evidence="2" id="KW-1185">Reference proteome</keyword>
<sequence>MRSGHPVTLSYRKFPKGKDHFYCYTFLAGVSSTQDYVFLSTSGARAEDNSIGMDLRYLRHIKLCIPHEQGAILPTTMSSSTMTRTDERRSHSYIEKVEVHDLRTSNSSKINMKILIAGNDVYESPIIKVESESVPIWSIGLSVGDFNTLSAIEFQLFSPRKDSPLGKLLGHAKIVISDISGRSCSSSFACVTATQLVFRYNGTPCQHHNSLVDMQLQGPLFRRSQTGYRRPCQRDHRTEETAS</sequence>
<dbReference type="InParanoid" id="A0A2H3DET1"/>
<evidence type="ECO:0000313" key="2">
    <source>
        <dbReference type="Proteomes" id="UP000217790"/>
    </source>
</evidence>
<evidence type="ECO:0000313" key="1">
    <source>
        <dbReference type="EMBL" id="PBK87607.1"/>
    </source>
</evidence>
<accession>A0A2H3DET1</accession>
<dbReference type="EMBL" id="KZ293677">
    <property type="protein sequence ID" value="PBK87607.1"/>
    <property type="molecule type" value="Genomic_DNA"/>
</dbReference>